<feature type="repeat" description="TPR" evidence="10">
    <location>
        <begin position="536"/>
        <end position="569"/>
    </location>
</feature>
<feature type="compositionally biased region" description="Basic residues" evidence="11">
    <location>
        <begin position="64"/>
        <end position="76"/>
    </location>
</feature>
<dbReference type="SMART" id="SM00028">
    <property type="entry name" value="TPR"/>
    <property type="match status" value="10"/>
</dbReference>
<dbReference type="STRING" id="403673.A0A177WMU7"/>
<proteinExistence type="inferred from homology"/>
<dbReference type="SUPFAM" id="SSF48452">
    <property type="entry name" value="TPR-like"/>
    <property type="match status" value="2"/>
</dbReference>
<evidence type="ECO:0000256" key="9">
    <source>
        <dbReference type="ARBA" id="ARBA00038030"/>
    </source>
</evidence>
<evidence type="ECO:0000256" key="10">
    <source>
        <dbReference type="PROSITE-ProRule" id="PRU00339"/>
    </source>
</evidence>
<dbReference type="GO" id="GO:0008320">
    <property type="term" value="F:protein transmembrane transporter activity"/>
    <property type="evidence" value="ECO:0007669"/>
    <property type="project" value="TreeGrafter"/>
</dbReference>
<dbReference type="InterPro" id="IPR011990">
    <property type="entry name" value="TPR-like_helical_dom_sf"/>
</dbReference>
<keyword evidence="5 10" id="KW-0802">TPR repeat</keyword>
<dbReference type="Gene3D" id="1.25.40.10">
    <property type="entry name" value="Tetratricopeptide repeat domain"/>
    <property type="match status" value="2"/>
</dbReference>
<organism evidence="12 13">
    <name type="scientific">Batrachochytrium dendrobatidis (strain JEL423)</name>
    <dbReference type="NCBI Taxonomy" id="403673"/>
    <lineage>
        <taxon>Eukaryota</taxon>
        <taxon>Fungi</taxon>
        <taxon>Fungi incertae sedis</taxon>
        <taxon>Chytridiomycota</taxon>
        <taxon>Chytridiomycota incertae sedis</taxon>
        <taxon>Chytridiomycetes</taxon>
        <taxon>Rhizophydiales</taxon>
        <taxon>Rhizophydiales incertae sedis</taxon>
        <taxon>Batrachochytrium</taxon>
    </lineage>
</organism>
<feature type="compositionally biased region" description="Low complexity" evidence="11">
    <location>
        <begin position="48"/>
        <end position="63"/>
    </location>
</feature>
<dbReference type="EMBL" id="DS022304">
    <property type="protein sequence ID" value="OAJ40691.1"/>
    <property type="molecule type" value="Genomic_DNA"/>
</dbReference>
<dbReference type="GO" id="GO:0030150">
    <property type="term" value="P:protein import into mitochondrial matrix"/>
    <property type="evidence" value="ECO:0007669"/>
    <property type="project" value="TreeGrafter"/>
</dbReference>
<keyword evidence="6" id="KW-1133">Transmembrane helix</keyword>
<evidence type="ECO:0000256" key="8">
    <source>
        <dbReference type="ARBA" id="ARBA00023136"/>
    </source>
</evidence>
<dbReference type="Proteomes" id="UP000077115">
    <property type="component" value="Unassembled WGS sequence"/>
</dbReference>
<feature type="compositionally biased region" description="Basic and acidic residues" evidence="11">
    <location>
        <begin position="123"/>
        <end position="136"/>
    </location>
</feature>
<dbReference type="InterPro" id="IPR019734">
    <property type="entry name" value="TPR_rpt"/>
</dbReference>
<dbReference type="PANTHER" id="PTHR46208">
    <property type="entry name" value="MITOCHONDRIAL IMPORT RECEPTOR SUBUNIT TOM70"/>
    <property type="match status" value="1"/>
</dbReference>
<dbReference type="OrthoDB" id="2942533at2759"/>
<evidence type="ECO:0000256" key="11">
    <source>
        <dbReference type="SAM" id="MobiDB-lite"/>
    </source>
</evidence>
<sequence length="671" mass="74446">MIAALKRIGDEGWQQWSVRNWKFITFTVLATGVASAAVYSLACSGRNNANSDNGSSARSSSTSAKKKKMGKTKKSKTASSTVTAASALEEEALAANAGPISAPGLNASMASLDSIASIETTDKITSETNSKSDESKTASADASNDVESHDHLYPEDIESLTSEDRSKLAQDAKALGNKQYNKKKFEEAIELYTQAILLAPNAIFYCNRAAAYSHIENFAKVVEDCTKALELDKKYIKALNRRAAAYESLGHLTDALNDYTVVCVLQGFKVNSSMSAPDRLLKTISSNITQEYAKSRRPKMPSGAFVRGIFALLVAAGECVRNLLRLSFLIPTIAYMDSFRATPSHATLVDNCQDTSESIQALKLVFSAIKEHRWTEAYEHAVKAIVLNDFNNTKMEAIAHNIRGTFFFLIGHIDLSIADLDKALELDPVDVNSIIKRGTLFMERSEVEKTVEMFERAEKLEPTNVDLFYHRGQVRFLTADYQGAVDDYSASIKNESPEESSVYVHIQMAVAKYKLGNYAESEKKFKECKRLFPNSAEVFNYYGEIHMDRQAHTEALKAFNKSIEMDPTSPLPYINKAILYLNWKQDLATAEAECRKALEVDPLCDIAYSQLAQLLCHQHKLDEAIQVYDKAITVTRTDIEVLNVVTYREAARAQKYASMTYPEAVSNISQA</sequence>
<name>A0A177WMU7_BATDL</name>
<dbReference type="Pfam" id="PF13181">
    <property type="entry name" value="TPR_8"/>
    <property type="match status" value="1"/>
</dbReference>
<feature type="region of interest" description="Disordered" evidence="11">
    <location>
        <begin position="48"/>
        <end position="80"/>
    </location>
</feature>
<accession>A0A177WMU7</accession>
<keyword evidence="7" id="KW-0496">Mitochondrion</keyword>
<evidence type="ECO:0000256" key="6">
    <source>
        <dbReference type="ARBA" id="ARBA00022989"/>
    </source>
</evidence>
<evidence type="ECO:0000313" key="12">
    <source>
        <dbReference type="EMBL" id="OAJ40691.1"/>
    </source>
</evidence>
<keyword evidence="8" id="KW-0472">Membrane</keyword>
<evidence type="ECO:0000256" key="1">
    <source>
        <dbReference type="ARBA" id="ARBA00004572"/>
    </source>
</evidence>
<keyword evidence="2" id="KW-0812">Transmembrane</keyword>
<evidence type="ECO:0000256" key="7">
    <source>
        <dbReference type="ARBA" id="ARBA00023128"/>
    </source>
</evidence>
<feature type="region of interest" description="Disordered" evidence="11">
    <location>
        <begin position="123"/>
        <end position="150"/>
    </location>
</feature>
<gene>
    <name evidence="12" type="ORF">BDEG_24397</name>
</gene>
<reference evidence="12 13" key="1">
    <citation type="submission" date="2006-10" db="EMBL/GenBank/DDBJ databases">
        <title>The Genome Sequence of Batrachochytrium dendrobatidis JEL423.</title>
        <authorList>
            <consortium name="The Broad Institute Genome Sequencing Platform"/>
            <person name="Birren B."/>
            <person name="Lander E."/>
            <person name="Galagan J."/>
            <person name="Cuomo C."/>
            <person name="Devon K."/>
            <person name="Jaffe D."/>
            <person name="Butler J."/>
            <person name="Alvarez P."/>
            <person name="Gnerre S."/>
            <person name="Grabherr M."/>
            <person name="Kleber M."/>
            <person name="Mauceli E."/>
            <person name="Brockman W."/>
            <person name="Young S."/>
            <person name="LaButti K."/>
            <person name="Sykes S."/>
            <person name="DeCaprio D."/>
            <person name="Crawford M."/>
            <person name="Koehrsen M."/>
            <person name="Engels R."/>
            <person name="Montgomery P."/>
            <person name="Pearson M."/>
            <person name="Howarth C."/>
            <person name="Larson L."/>
            <person name="White J."/>
            <person name="O'Leary S."/>
            <person name="Kodira C."/>
            <person name="Zeng Q."/>
            <person name="Yandava C."/>
            <person name="Alvarado L."/>
            <person name="Longcore J."/>
            <person name="James T."/>
        </authorList>
    </citation>
    <scope>NUCLEOTIDE SEQUENCE [LARGE SCALE GENOMIC DNA]</scope>
    <source>
        <strain evidence="12 13">JEL423</strain>
    </source>
</reference>
<comment type="subcellular location">
    <subcellularLocation>
        <location evidence="1">Mitochondrion outer membrane</location>
        <topology evidence="1">Single-pass membrane protein</topology>
    </subcellularLocation>
</comment>
<dbReference type="GO" id="GO:0045039">
    <property type="term" value="P:protein insertion into mitochondrial inner membrane"/>
    <property type="evidence" value="ECO:0007669"/>
    <property type="project" value="TreeGrafter"/>
</dbReference>
<evidence type="ECO:0000256" key="5">
    <source>
        <dbReference type="ARBA" id="ARBA00022803"/>
    </source>
</evidence>
<evidence type="ECO:0008006" key="14">
    <source>
        <dbReference type="Google" id="ProtNLM"/>
    </source>
</evidence>
<feature type="repeat" description="TPR" evidence="10">
    <location>
        <begin position="397"/>
        <end position="430"/>
    </location>
</feature>
<dbReference type="Pfam" id="PF13432">
    <property type="entry name" value="TPR_16"/>
    <property type="match status" value="2"/>
</dbReference>
<evidence type="ECO:0000256" key="2">
    <source>
        <dbReference type="ARBA" id="ARBA00022692"/>
    </source>
</evidence>
<keyword evidence="3" id="KW-0677">Repeat</keyword>
<comment type="similarity">
    <text evidence="9">Belongs to the Tom70 family.</text>
</comment>
<dbReference type="PROSITE" id="PS50005">
    <property type="entry name" value="TPR"/>
    <property type="match status" value="5"/>
</dbReference>
<evidence type="ECO:0000256" key="3">
    <source>
        <dbReference type="ARBA" id="ARBA00022737"/>
    </source>
</evidence>
<dbReference type="eggNOG" id="KOG0547">
    <property type="taxonomic scope" value="Eukaryota"/>
</dbReference>
<feature type="repeat" description="TPR" evidence="10">
    <location>
        <begin position="431"/>
        <end position="464"/>
    </location>
</feature>
<dbReference type="AlphaFoldDB" id="A0A177WMU7"/>
<evidence type="ECO:0000256" key="4">
    <source>
        <dbReference type="ARBA" id="ARBA00022787"/>
    </source>
</evidence>
<keyword evidence="4" id="KW-1000">Mitochondrion outer membrane</keyword>
<protein>
    <recommendedName>
        <fullName evidence="14">Mitochondrial import receptor subunit TOM70</fullName>
    </recommendedName>
</protein>
<feature type="repeat" description="TPR" evidence="10">
    <location>
        <begin position="605"/>
        <end position="638"/>
    </location>
</feature>
<evidence type="ECO:0000313" key="13">
    <source>
        <dbReference type="Proteomes" id="UP000077115"/>
    </source>
</evidence>
<dbReference type="GO" id="GO:0030943">
    <property type="term" value="F:mitochondrion targeting sequence binding"/>
    <property type="evidence" value="ECO:0007669"/>
    <property type="project" value="TreeGrafter"/>
</dbReference>
<dbReference type="GO" id="GO:0005741">
    <property type="term" value="C:mitochondrial outer membrane"/>
    <property type="evidence" value="ECO:0007669"/>
    <property type="project" value="UniProtKB-SubCell"/>
</dbReference>
<dbReference type="PANTHER" id="PTHR46208:SF1">
    <property type="entry name" value="MITOCHONDRIAL IMPORT RECEPTOR SUBUNIT TOM70"/>
    <property type="match status" value="1"/>
</dbReference>
<feature type="repeat" description="TPR" evidence="10">
    <location>
        <begin position="169"/>
        <end position="202"/>
    </location>
</feature>
<reference evidence="12 13" key="2">
    <citation type="submission" date="2016-05" db="EMBL/GenBank/DDBJ databases">
        <title>Lineage-specific infection strategies underlie the spectrum of fungal disease in amphibians.</title>
        <authorList>
            <person name="Cuomo C.A."/>
            <person name="Farrer R.A."/>
            <person name="James T."/>
            <person name="Longcore J."/>
            <person name="Birren B."/>
        </authorList>
    </citation>
    <scope>NUCLEOTIDE SEQUENCE [LARGE SCALE GENOMIC DNA]</scope>
    <source>
        <strain evidence="12 13">JEL423</strain>
    </source>
</reference>
<dbReference type="VEuPathDB" id="FungiDB:BDEG_24397"/>